<name>A0ABD4RI12_9CLOT</name>
<evidence type="ECO:0000313" key="2">
    <source>
        <dbReference type="Proteomes" id="UP000775179"/>
    </source>
</evidence>
<dbReference type="Pfam" id="PF14253">
    <property type="entry name" value="AbiH"/>
    <property type="match status" value="1"/>
</dbReference>
<protein>
    <submittedName>
        <fullName evidence="1">Bacteriophage abortive infection AbiH family protein</fullName>
    </submittedName>
</protein>
<dbReference type="AlphaFoldDB" id="A0ABD4RI12"/>
<dbReference type="Proteomes" id="UP000775179">
    <property type="component" value="Unassembled WGS sequence"/>
</dbReference>
<proteinExistence type="predicted"/>
<reference evidence="1 2" key="1">
    <citation type="submission" date="2021-08" db="EMBL/GenBank/DDBJ databases">
        <title>Genome sequence analysis of Clostridium chauvoei strains of European origin and evaluation of typing options for outbreak investigations.</title>
        <authorList>
            <person name="Abdel-Glil M."/>
            <person name="Thomas P."/>
            <person name="Seyboldt C."/>
        </authorList>
    </citation>
    <scope>NUCLEOTIDE SEQUENCE [LARGE SCALE GENOMIC DNA]</scope>
    <source>
        <strain evidence="1 2">S0260-09</strain>
    </source>
</reference>
<dbReference type="InterPro" id="IPR025935">
    <property type="entry name" value="AbiH"/>
</dbReference>
<dbReference type="RefSeq" id="WP_021876219.1">
    <property type="nucleotide sequence ID" value="NZ_CP018624.1"/>
</dbReference>
<sequence>MIITYMIGNGLDISLGLKTRYTDFYEYTKNNYSDNESRKNEILDSIDNDTELWSDLELGLGEYTKNIEDDTEKLDKFYKDKFEIDIMLREYLKIEQDKINWDDKEYMDKFKTEFVQQIVYFYNYFKTTDKTDILNLIGNQSLKYYLISFNYTDVIKRGIQISRSADIEEFYLHGTLKGDDAILGVNDSDQIKNQHFNSKHEMLLSMCKVEINKYIGENKTKRAEEILDSSTIVCIFGMSIGETDKHWWEKVVDNLKRGVTQMIIIFHYKPNLDKRNYVEVWREEERIKEQLLKYASEGDESKSNLKDKIKVICNSNMFKLQLKFRNNPNLDELVKEKSLIS</sequence>
<organism evidence="1 2">
    <name type="scientific">Clostridium chauvoei</name>
    <dbReference type="NCBI Taxonomy" id="46867"/>
    <lineage>
        <taxon>Bacteria</taxon>
        <taxon>Bacillati</taxon>
        <taxon>Bacillota</taxon>
        <taxon>Clostridia</taxon>
        <taxon>Eubacteriales</taxon>
        <taxon>Clostridiaceae</taxon>
        <taxon>Clostridium</taxon>
    </lineage>
</organism>
<accession>A0ABD4RI12</accession>
<dbReference type="EMBL" id="JAIFTX010000016">
    <property type="protein sequence ID" value="MBX7291026.1"/>
    <property type="molecule type" value="Genomic_DNA"/>
</dbReference>
<comment type="caution">
    <text evidence="1">The sequence shown here is derived from an EMBL/GenBank/DDBJ whole genome shotgun (WGS) entry which is preliminary data.</text>
</comment>
<evidence type="ECO:0000313" key="1">
    <source>
        <dbReference type="EMBL" id="MBX7291026.1"/>
    </source>
</evidence>
<gene>
    <name evidence="1" type="ORF">K4H94_08310</name>
</gene>